<dbReference type="Proteomes" id="UP000197418">
    <property type="component" value="Chromosome"/>
</dbReference>
<keyword evidence="3" id="KW-0812">Transmembrane</keyword>
<evidence type="ECO:0000256" key="3">
    <source>
        <dbReference type="SAM" id="Phobius"/>
    </source>
</evidence>
<evidence type="ECO:0000259" key="4">
    <source>
        <dbReference type="Pfam" id="PF00535"/>
    </source>
</evidence>
<feature type="transmembrane region" description="Helical" evidence="3">
    <location>
        <begin position="297"/>
        <end position="315"/>
    </location>
</feature>
<evidence type="ECO:0000256" key="2">
    <source>
        <dbReference type="ARBA" id="ARBA00022679"/>
    </source>
</evidence>
<dbReference type="InterPro" id="IPR001173">
    <property type="entry name" value="Glyco_trans_2-like"/>
</dbReference>
<evidence type="ECO:0000256" key="1">
    <source>
        <dbReference type="ARBA" id="ARBA00022676"/>
    </source>
</evidence>
<feature type="transmembrane region" description="Helical" evidence="3">
    <location>
        <begin position="6"/>
        <end position="32"/>
    </location>
</feature>
<dbReference type="GeneID" id="33315228"/>
<dbReference type="KEGG" id="tpaf:A3L08_03110"/>
<dbReference type="OrthoDB" id="46222at2157"/>
<keyword evidence="1" id="KW-0328">Glycosyltransferase</keyword>
<dbReference type="RefSeq" id="WP_088853653.1">
    <property type="nucleotide sequence ID" value="NZ_CP015102.1"/>
</dbReference>
<keyword evidence="6" id="KW-1185">Reference proteome</keyword>
<keyword evidence="2" id="KW-0808">Transferase</keyword>
<feature type="transmembrane region" description="Helical" evidence="3">
    <location>
        <begin position="321"/>
        <end position="343"/>
    </location>
</feature>
<organism evidence="5 6">
    <name type="scientific">Thermococcus pacificus</name>
    <dbReference type="NCBI Taxonomy" id="71998"/>
    <lineage>
        <taxon>Archaea</taxon>
        <taxon>Methanobacteriati</taxon>
        <taxon>Methanobacteriota</taxon>
        <taxon>Thermococci</taxon>
        <taxon>Thermococcales</taxon>
        <taxon>Thermococcaceae</taxon>
        <taxon>Thermococcus</taxon>
    </lineage>
</organism>
<dbReference type="PANTHER" id="PTHR43630">
    <property type="entry name" value="POLY-BETA-1,6-N-ACETYL-D-GLUCOSAMINE SYNTHASE"/>
    <property type="match status" value="1"/>
</dbReference>
<dbReference type="GO" id="GO:0016757">
    <property type="term" value="F:glycosyltransferase activity"/>
    <property type="evidence" value="ECO:0007669"/>
    <property type="project" value="UniProtKB-KW"/>
</dbReference>
<dbReference type="InterPro" id="IPR029044">
    <property type="entry name" value="Nucleotide-diphossugar_trans"/>
</dbReference>
<dbReference type="AlphaFoldDB" id="A0A218P6I8"/>
<evidence type="ECO:0000313" key="5">
    <source>
        <dbReference type="EMBL" id="ASJ06392.1"/>
    </source>
</evidence>
<keyword evidence="3" id="KW-0472">Membrane</keyword>
<accession>A0A218P6I8</accession>
<proteinExistence type="predicted"/>
<dbReference type="Gene3D" id="3.90.550.10">
    <property type="entry name" value="Spore Coat Polysaccharide Biosynthesis Protein SpsA, Chain A"/>
    <property type="match status" value="1"/>
</dbReference>
<dbReference type="EMBL" id="CP015102">
    <property type="protein sequence ID" value="ASJ06392.1"/>
    <property type="molecule type" value="Genomic_DNA"/>
</dbReference>
<name>A0A218P6I8_9EURY</name>
<feature type="domain" description="Glycosyltransferase 2-like" evidence="4">
    <location>
        <begin position="47"/>
        <end position="196"/>
    </location>
</feature>
<reference evidence="5 6" key="1">
    <citation type="submission" date="2016-04" db="EMBL/GenBank/DDBJ databases">
        <title>Complete genome sequence of Thermococcus pacificus type strain P4.</title>
        <authorList>
            <person name="Oger P.M."/>
        </authorList>
    </citation>
    <scope>NUCLEOTIDE SEQUENCE [LARGE SCALE GENOMIC DNA]</scope>
    <source>
        <strain evidence="5 6">P-4</strain>
    </source>
</reference>
<sequence length="405" mass="46548">MDVLAIVYIISGALILWHLLIYPIVMGIIALIKKPLEKDYSYLPKFSIIVPAYNEEKVIINRIKNLEALNYPKDRYEIIIVESGSTDNTYMKVEEYIKSRKSKFPIIKLLHEAKRKGKPSAVNYGKKYSDGEIILVTDANSIFDKNVLKELAPHFKDPKVGAVGGRFVPIKNNSQGEGVDFYWDWEFLMRLGESQLYSTCVMHGEINAWRKELVELNPNLISDDLMIPLEVISKGKLVKYEPNAVVYEKVPSTKVDEIKQRKKNAIGTIQVTFKYIKFLLSPRLYSLIYFSHKGLQIFFPYLIVSFALPLLVGLAKKNSNVLYLLALYSILSIVSLFILMIIIQKVKVTYDIGAQTNNAKASSLIIKLPAIVIYFLWLQWIVVLAWFDYLRGRYSVKWQKAESTR</sequence>
<feature type="transmembrane region" description="Helical" evidence="3">
    <location>
        <begin position="364"/>
        <end position="387"/>
    </location>
</feature>
<dbReference type="PANTHER" id="PTHR43630:SF1">
    <property type="entry name" value="POLY-BETA-1,6-N-ACETYL-D-GLUCOSAMINE SYNTHASE"/>
    <property type="match status" value="1"/>
</dbReference>
<evidence type="ECO:0000313" key="6">
    <source>
        <dbReference type="Proteomes" id="UP000197418"/>
    </source>
</evidence>
<keyword evidence="3" id="KW-1133">Transmembrane helix</keyword>
<dbReference type="Pfam" id="PF00535">
    <property type="entry name" value="Glycos_transf_2"/>
    <property type="match status" value="1"/>
</dbReference>
<protein>
    <recommendedName>
        <fullName evidence="4">Glycosyltransferase 2-like domain-containing protein</fullName>
    </recommendedName>
</protein>
<gene>
    <name evidence="5" type="ORF">A3L08_03110</name>
</gene>
<dbReference type="SUPFAM" id="SSF53448">
    <property type="entry name" value="Nucleotide-diphospho-sugar transferases"/>
    <property type="match status" value="1"/>
</dbReference>